<evidence type="ECO:0000313" key="1">
    <source>
        <dbReference type="EMBL" id="TLV01487.1"/>
    </source>
</evidence>
<keyword evidence="2" id="KW-1185">Reference proteome</keyword>
<dbReference type="Proteomes" id="UP000306402">
    <property type="component" value="Unassembled WGS sequence"/>
</dbReference>
<reference evidence="1 2" key="1">
    <citation type="submission" date="2019-05" db="EMBL/GenBank/DDBJ databases">
        <authorList>
            <person name="Qu J.-H."/>
        </authorList>
    </citation>
    <scope>NUCLEOTIDE SEQUENCE [LARGE SCALE GENOMIC DNA]</scope>
    <source>
        <strain evidence="1 2">T17</strain>
    </source>
</reference>
<sequence>MKSLHLLVKTGLVLCATLYITSCEKPEHENTIVSAPQAGISRVDPEVAYPGESGVQKQGTLFGKKSRMPRSMEKRYLKEI</sequence>
<organism evidence="1 2">
    <name type="scientific">Dyadobacter luticola</name>
    <dbReference type="NCBI Taxonomy" id="1979387"/>
    <lineage>
        <taxon>Bacteria</taxon>
        <taxon>Pseudomonadati</taxon>
        <taxon>Bacteroidota</taxon>
        <taxon>Cytophagia</taxon>
        <taxon>Cytophagales</taxon>
        <taxon>Spirosomataceae</taxon>
        <taxon>Dyadobacter</taxon>
    </lineage>
</organism>
<dbReference type="AlphaFoldDB" id="A0A5R9KZH2"/>
<gene>
    <name evidence="1" type="ORF">FEN17_18850</name>
</gene>
<dbReference type="RefSeq" id="WP_138366858.1">
    <property type="nucleotide sequence ID" value="NZ_VCEJ01000004.1"/>
</dbReference>
<comment type="caution">
    <text evidence="1">The sequence shown here is derived from an EMBL/GenBank/DDBJ whole genome shotgun (WGS) entry which is preliminary data.</text>
</comment>
<accession>A0A5R9KZH2</accession>
<protein>
    <submittedName>
        <fullName evidence="1">Uncharacterized protein</fullName>
    </submittedName>
</protein>
<evidence type="ECO:0000313" key="2">
    <source>
        <dbReference type="Proteomes" id="UP000306402"/>
    </source>
</evidence>
<name>A0A5R9KZH2_9BACT</name>
<dbReference type="EMBL" id="VCEJ01000004">
    <property type="protein sequence ID" value="TLV01487.1"/>
    <property type="molecule type" value="Genomic_DNA"/>
</dbReference>
<proteinExistence type="predicted"/>